<evidence type="ECO:0000259" key="8">
    <source>
        <dbReference type="PROSITE" id="PS51671"/>
    </source>
</evidence>
<evidence type="ECO:0000256" key="3">
    <source>
        <dbReference type="ARBA" id="ARBA00022741"/>
    </source>
</evidence>
<dbReference type="SUPFAM" id="SSF55021">
    <property type="entry name" value="ACT-like"/>
    <property type="match status" value="1"/>
</dbReference>
<dbReference type="GO" id="GO:0005829">
    <property type="term" value="C:cytosol"/>
    <property type="evidence" value="ECO:0007669"/>
    <property type="project" value="TreeGrafter"/>
</dbReference>
<dbReference type="InterPro" id="IPR043519">
    <property type="entry name" value="NT_sf"/>
</dbReference>
<keyword evidence="2 9" id="KW-0548">Nucleotidyltransferase</keyword>
<keyword evidence="3" id="KW-0547">Nucleotide-binding</keyword>
<dbReference type="GO" id="GO:0000820">
    <property type="term" value="P:regulation of glutamine family amino acid metabolic process"/>
    <property type="evidence" value="ECO:0007669"/>
    <property type="project" value="TreeGrafter"/>
</dbReference>
<gene>
    <name evidence="9" type="primary">glnE</name>
    <name evidence="9" type="ORF">Mal48_01060</name>
</gene>
<dbReference type="Pfam" id="PF03710">
    <property type="entry name" value="GlnE"/>
    <property type="match status" value="2"/>
</dbReference>
<dbReference type="PROSITE" id="PS51671">
    <property type="entry name" value="ACT"/>
    <property type="match status" value="1"/>
</dbReference>
<dbReference type="GO" id="GO:0005524">
    <property type="term" value="F:ATP binding"/>
    <property type="evidence" value="ECO:0007669"/>
    <property type="project" value="UniProtKB-KW"/>
</dbReference>
<dbReference type="GO" id="GO:0008882">
    <property type="term" value="F:[glutamate-ammonia-ligase] adenylyltransferase activity"/>
    <property type="evidence" value="ECO:0007669"/>
    <property type="project" value="UniProtKB-EC"/>
</dbReference>
<protein>
    <submittedName>
        <fullName evidence="9">Glutamate-ammonia-ligase adenylyltransferase</fullName>
        <ecNumber evidence="9">2.7.7.42</ecNumber>
    </submittedName>
</protein>
<proteinExistence type="predicted"/>
<dbReference type="OrthoDB" id="9759366at2"/>
<evidence type="ECO:0000256" key="6">
    <source>
        <dbReference type="ARBA" id="ARBA00023268"/>
    </source>
</evidence>
<evidence type="ECO:0000256" key="1">
    <source>
        <dbReference type="ARBA" id="ARBA00022679"/>
    </source>
</evidence>
<dbReference type="InterPro" id="IPR045865">
    <property type="entry name" value="ACT-like_dom_sf"/>
</dbReference>
<keyword evidence="9" id="KW-0436">Ligase</keyword>
<evidence type="ECO:0000256" key="2">
    <source>
        <dbReference type="ARBA" id="ARBA00022695"/>
    </source>
</evidence>
<dbReference type="Gene3D" id="3.30.460.10">
    <property type="entry name" value="Beta Polymerase, domain 2"/>
    <property type="match status" value="2"/>
</dbReference>
<dbReference type="CDD" id="cd05401">
    <property type="entry name" value="NT_GlnE_GlnD_like"/>
    <property type="match status" value="2"/>
</dbReference>
<evidence type="ECO:0000256" key="5">
    <source>
        <dbReference type="ARBA" id="ARBA00022842"/>
    </source>
</evidence>
<name>A0A517QGX2_9PLAN</name>
<dbReference type="GO" id="GO:0016874">
    <property type="term" value="F:ligase activity"/>
    <property type="evidence" value="ECO:0007669"/>
    <property type="project" value="UniProtKB-KW"/>
</dbReference>
<dbReference type="Pfam" id="PF08335">
    <property type="entry name" value="GlnD_UR_UTase"/>
    <property type="match status" value="2"/>
</dbReference>
<sequence length="1199" mass="136848">MIEAAQVRLLLTASDEELTGLVELISFVGLEDPVDGLLGLRSIAESPQQLKSLGEILPSLLYSLSETADPDRSLRNFQRFLNAIDNREQMIQAFVKSPRSIEILTRLFVGSQFLTEILLRHPEYLNRLTQYKRLAEFKSREDFLKDAEASLTSSDSLNDLKIHLRTFQQWEILRIAACDTFRLMDLKTVTLQLSSLADAIVQIALKEILRIEQLKASDFTVIAFGKLGGLELNYSSDIDLVFLCEEQPDRLASIGQKLIQVLSDFTPKGFLYRVDMRLRPWGSSGPLVTTADAYSAYYKNNAELWERQATLKARTIAGNLQLGYEVLERVKKKAFSADPEVVRESVRAMKDQIEEKISSQFRTRHGVKGGPGGIRDIEFLVQYLQFIHGNELPHIRRVGTLESLIYLSEANLLHAQEYRTLSSAYVMLRTVEHSLQLMHNQPEYFLPESKRELNYLARRLDFPNSELFLKQYANQTKAVKEIFDKHLRQRRDQQPAAPEAATPSSINSSHETKSFDAPALQMQLSDSNVVAMEVRTTGESEHKLCLVGYHHIGEVPIFCGLLLVYGFDIISGTSETIRSTASEQSVFVNRFRVRATSGQSLQENDVWSQFKTELNALLKLSLAGNVLAAQKELVQRLAETIPSQPDLSEPLLPVEISIEQDEKSNSTILNIQGEDVPGFLFELTNAISVNGYSINRMTVESDGTHAIDTLWIEEPNGNTALDEVQRNHLRATIVLIKHFTHFLPHAPNSEKALLHFRDLLTNLFEQEDWIDQMQRLQQPDVLKAIAKLLGFSEFLWEDFLRLQHHNLFPVVTDLSGLQHPRTREELSKELSEKIRDVAPTQRRKVLNEFKDRAMMRVDMRHILELQSEFGMFSRELTAVAETVVEAAVELCLSRLHSKYGRPENDRGEQAQFSLCALGKCGGSELGYASDIELMFLYDHEGHTSGPQRISNAEFFQRLVEQFQKSIYSREKRIFEIDLRLRPYGNAGSLAVSQKVFENYFSLDGPAWPYERQALVKLRPIAGDQTYGNEIVDLRDRLIYTGKPFDLSAMRAIREKQIRQLVKPGTFHAKLSPGGLVDCEYLIQGLQMTFGHLSKEIREPNTRLAMKGLEQQGILSSDQRVKLRDAYRFLRRLIDGMRMVRGDASDLTIPHHETEQFEFLAKRLGFKQKDLHSEIELQTFAVREFIPQFEQLIGSTNRPR</sequence>
<dbReference type="InterPro" id="IPR002912">
    <property type="entry name" value="ACT_dom"/>
</dbReference>
<dbReference type="EC" id="2.7.7.42" evidence="9"/>
<dbReference type="AlphaFoldDB" id="A0A517QGX2"/>
<dbReference type="InterPro" id="IPR023057">
    <property type="entry name" value="GlnE"/>
</dbReference>
<evidence type="ECO:0000256" key="7">
    <source>
        <dbReference type="SAM" id="MobiDB-lite"/>
    </source>
</evidence>
<evidence type="ECO:0000313" key="10">
    <source>
        <dbReference type="Proteomes" id="UP000315724"/>
    </source>
</evidence>
<dbReference type="InterPro" id="IPR013546">
    <property type="entry name" value="PII_UdlTrfase/GS_AdlTrfase"/>
</dbReference>
<dbReference type="SUPFAM" id="SSF81301">
    <property type="entry name" value="Nucleotidyltransferase"/>
    <property type="match status" value="2"/>
</dbReference>
<keyword evidence="1 9" id="KW-0808">Transferase</keyword>
<keyword evidence="10" id="KW-1185">Reference proteome</keyword>
<feature type="region of interest" description="Disordered" evidence="7">
    <location>
        <begin position="490"/>
        <end position="512"/>
    </location>
</feature>
<keyword evidence="4" id="KW-0067">ATP-binding</keyword>
<evidence type="ECO:0000256" key="4">
    <source>
        <dbReference type="ARBA" id="ARBA00022840"/>
    </source>
</evidence>
<reference evidence="9 10" key="1">
    <citation type="submission" date="2019-02" db="EMBL/GenBank/DDBJ databases">
        <title>Deep-cultivation of Planctomycetes and their phenomic and genomic characterization uncovers novel biology.</title>
        <authorList>
            <person name="Wiegand S."/>
            <person name="Jogler M."/>
            <person name="Boedeker C."/>
            <person name="Pinto D."/>
            <person name="Vollmers J."/>
            <person name="Rivas-Marin E."/>
            <person name="Kohn T."/>
            <person name="Peeters S.H."/>
            <person name="Heuer A."/>
            <person name="Rast P."/>
            <person name="Oberbeckmann S."/>
            <person name="Bunk B."/>
            <person name="Jeske O."/>
            <person name="Meyerdierks A."/>
            <person name="Storesund J.E."/>
            <person name="Kallscheuer N."/>
            <person name="Luecker S."/>
            <person name="Lage O.M."/>
            <person name="Pohl T."/>
            <person name="Merkel B.J."/>
            <person name="Hornburger P."/>
            <person name="Mueller R.-W."/>
            <person name="Bruemmer F."/>
            <person name="Labrenz M."/>
            <person name="Spormann A.M."/>
            <person name="Op den Camp H."/>
            <person name="Overmann J."/>
            <person name="Amann R."/>
            <person name="Jetten M.S.M."/>
            <person name="Mascher T."/>
            <person name="Medema M.H."/>
            <person name="Devos D.P."/>
            <person name="Kaster A.-K."/>
            <person name="Ovreas L."/>
            <person name="Rohde M."/>
            <person name="Galperin M.Y."/>
            <person name="Jogler C."/>
        </authorList>
    </citation>
    <scope>NUCLEOTIDE SEQUENCE [LARGE SCALE GENOMIC DNA]</scope>
    <source>
        <strain evidence="9 10">Mal48</strain>
    </source>
</reference>
<dbReference type="Proteomes" id="UP000315724">
    <property type="component" value="Chromosome"/>
</dbReference>
<dbReference type="EMBL" id="CP036267">
    <property type="protein sequence ID" value="QDT30878.1"/>
    <property type="molecule type" value="Genomic_DNA"/>
</dbReference>
<keyword evidence="6" id="KW-0511">Multifunctional enzyme</keyword>
<keyword evidence="5" id="KW-0460">Magnesium</keyword>
<dbReference type="InterPro" id="IPR005190">
    <property type="entry name" value="GlnE_rpt_dom"/>
</dbReference>
<dbReference type="PANTHER" id="PTHR30621:SF0">
    <property type="entry name" value="BIFUNCTIONAL GLUTAMINE SYNTHETASE ADENYLYLTRANSFERASE_ADENYLYL-REMOVING ENZYME"/>
    <property type="match status" value="1"/>
</dbReference>
<dbReference type="PANTHER" id="PTHR30621">
    <property type="entry name" value="GLUTAMINE SYNTHETASE ADENYLYLTRANSFERASE"/>
    <property type="match status" value="1"/>
</dbReference>
<feature type="domain" description="ACT" evidence="8">
    <location>
        <begin position="668"/>
        <end position="745"/>
    </location>
</feature>
<dbReference type="Gene3D" id="1.20.120.330">
    <property type="entry name" value="Nucleotidyltransferases domain 2"/>
    <property type="match status" value="2"/>
</dbReference>
<organism evidence="9 10">
    <name type="scientific">Thalassoglobus polymorphus</name>
    <dbReference type="NCBI Taxonomy" id="2527994"/>
    <lineage>
        <taxon>Bacteria</taxon>
        <taxon>Pseudomonadati</taxon>
        <taxon>Planctomycetota</taxon>
        <taxon>Planctomycetia</taxon>
        <taxon>Planctomycetales</taxon>
        <taxon>Planctomycetaceae</taxon>
        <taxon>Thalassoglobus</taxon>
    </lineage>
</organism>
<accession>A0A517QGX2</accession>
<dbReference type="SUPFAM" id="SSF81593">
    <property type="entry name" value="Nucleotidyltransferase substrate binding subunit/domain"/>
    <property type="match status" value="2"/>
</dbReference>
<dbReference type="KEGG" id="tpol:Mal48_01060"/>
<evidence type="ECO:0000313" key="9">
    <source>
        <dbReference type="EMBL" id="QDT30878.1"/>
    </source>
</evidence>
<dbReference type="CDD" id="cd04873">
    <property type="entry name" value="ACT_UUR-ACR-like"/>
    <property type="match status" value="1"/>
</dbReference>